<protein>
    <submittedName>
        <fullName evidence="5">28 kDa ribonucleoprotein</fullName>
    </submittedName>
</protein>
<feature type="compositionally biased region" description="Basic and acidic residues" evidence="3">
    <location>
        <begin position="55"/>
        <end position="64"/>
    </location>
</feature>
<dbReference type="InterPro" id="IPR052462">
    <property type="entry name" value="SLIRP/GR-RBP-like"/>
</dbReference>
<keyword evidence="1 2" id="KW-0694">RNA-binding</keyword>
<name>A0A0F7SR41_PHARH</name>
<proteinExistence type="predicted"/>
<dbReference type="InterPro" id="IPR035979">
    <property type="entry name" value="RBD_domain_sf"/>
</dbReference>
<dbReference type="Gene3D" id="3.30.70.330">
    <property type="match status" value="2"/>
</dbReference>
<accession>A0A0F7SR41</accession>
<feature type="domain" description="RRM" evidence="4">
    <location>
        <begin position="70"/>
        <end position="146"/>
    </location>
</feature>
<evidence type="ECO:0000313" key="5">
    <source>
        <dbReference type="EMBL" id="CED83866.1"/>
    </source>
</evidence>
<dbReference type="EMBL" id="LN483157">
    <property type="protein sequence ID" value="CED83866.1"/>
    <property type="molecule type" value="Genomic_DNA"/>
</dbReference>
<feature type="domain" description="RRM" evidence="4">
    <location>
        <begin position="160"/>
        <end position="237"/>
    </location>
</feature>
<evidence type="ECO:0000256" key="3">
    <source>
        <dbReference type="SAM" id="MobiDB-lite"/>
    </source>
</evidence>
<feature type="compositionally biased region" description="Gly residues" evidence="3">
    <location>
        <begin position="244"/>
        <end position="262"/>
    </location>
</feature>
<dbReference type="InterPro" id="IPR012677">
    <property type="entry name" value="Nucleotide-bd_a/b_plait_sf"/>
</dbReference>
<dbReference type="PANTHER" id="PTHR48027">
    <property type="entry name" value="HETEROGENEOUS NUCLEAR RIBONUCLEOPROTEIN 87F-RELATED"/>
    <property type="match status" value="1"/>
</dbReference>
<dbReference type="GO" id="GO:1990904">
    <property type="term" value="C:ribonucleoprotein complex"/>
    <property type="evidence" value="ECO:0007669"/>
    <property type="project" value="UniProtKB-KW"/>
</dbReference>
<sequence>MSAALFRSLRQALPVASRLPALAVRVQHVSVFRTIPSVVSIRSFGEYGNKPSFRSRREPREPREPNPPSAHLFVANLSYDVTESDINTIIEPFGPTSIRVAADPDGQPKGFGFIDFADTESAVAARGALEGIDLYGREVRIDYATGPKDRAAPRARDPSDTLFFSGIQDLSRERLAEWLESYAQGSHVSVRTTVSRDGAGLAFAEFDNIETASLVKQQIEGLDLDGVRFTKIDFNIPRREPTGGNRGGYSGGNRGGYSGGNRGQRSGDFGVQREGGFRGNNREGGFRGGNRDGGFRGGNREGGFRGGNREGGFRGGNRGGSRDGSYRGDRE</sequence>
<dbReference type="Pfam" id="PF00076">
    <property type="entry name" value="RRM_1"/>
    <property type="match status" value="1"/>
</dbReference>
<evidence type="ECO:0000256" key="1">
    <source>
        <dbReference type="ARBA" id="ARBA00022884"/>
    </source>
</evidence>
<dbReference type="AlphaFoldDB" id="A0A0F7SR41"/>
<dbReference type="InterPro" id="IPR000504">
    <property type="entry name" value="RRM_dom"/>
</dbReference>
<feature type="compositionally biased region" description="Basic and acidic residues" evidence="3">
    <location>
        <begin position="280"/>
        <end position="312"/>
    </location>
</feature>
<feature type="region of interest" description="Disordered" evidence="3">
    <location>
        <begin position="50"/>
        <end position="69"/>
    </location>
</feature>
<feature type="region of interest" description="Disordered" evidence="3">
    <location>
        <begin position="238"/>
        <end position="331"/>
    </location>
</feature>
<dbReference type="PROSITE" id="PS50102">
    <property type="entry name" value="RRM"/>
    <property type="match status" value="2"/>
</dbReference>
<organism evidence="5">
    <name type="scientific">Phaffia rhodozyma</name>
    <name type="common">Yeast</name>
    <name type="synonym">Xanthophyllomyces dendrorhous</name>
    <dbReference type="NCBI Taxonomy" id="264483"/>
    <lineage>
        <taxon>Eukaryota</taxon>
        <taxon>Fungi</taxon>
        <taxon>Dikarya</taxon>
        <taxon>Basidiomycota</taxon>
        <taxon>Agaricomycotina</taxon>
        <taxon>Tremellomycetes</taxon>
        <taxon>Cystofilobasidiales</taxon>
        <taxon>Mrakiaceae</taxon>
        <taxon>Phaffia</taxon>
    </lineage>
</organism>
<reference evidence="5" key="1">
    <citation type="submission" date="2014-08" db="EMBL/GenBank/DDBJ databases">
        <authorList>
            <person name="Sharma Rahul"/>
            <person name="Thines Marco"/>
        </authorList>
    </citation>
    <scope>NUCLEOTIDE SEQUENCE</scope>
</reference>
<feature type="compositionally biased region" description="Basic and acidic residues" evidence="3">
    <location>
        <begin position="320"/>
        <end position="331"/>
    </location>
</feature>
<dbReference type="SUPFAM" id="SSF54928">
    <property type="entry name" value="RNA-binding domain, RBD"/>
    <property type="match status" value="1"/>
</dbReference>
<evidence type="ECO:0000259" key="4">
    <source>
        <dbReference type="PROSITE" id="PS50102"/>
    </source>
</evidence>
<dbReference type="SMART" id="SM00360">
    <property type="entry name" value="RRM"/>
    <property type="match status" value="2"/>
</dbReference>
<dbReference type="GO" id="GO:0003723">
    <property type="term" value="F:RNA binding"/>
    <property type="evidence" value="ECO:0007669"/>
    <property type="project" value="UniProtKB-UniRule"/>
</dbReference>
<dbReference type="CDD" id="cd00590">
    <property type="entry name" value="RRM_SF"/>
    <property type="match status" value="1"/>
</dbReference>
<evidence type="ECO:0000256" key="2">
    <source>
        <dbReference type="PROSITE-ProRule" id="PRU00176"/>
    </source>
</evidence>
<keyword evidence="5" id="KW-0687">Ribonucleoprotein</keyword>